<organism evidence="1 2">
    <name type="scientific">Sorangium cellulosum</name>
    <name type="common">Polyangium cellulosum</name>
    <dbReference type="NCBI Taxonomy" id="56"/>
    <lineage>
        <taxon>Bacteria</taxon>
        <taxon>Pseudomonadati</taxon>
        <taxon>Myxococcota</taxon>
        <taxon>Polyangia</taxon>
        <taxon>Polyangiales</taxon>
        <taxon>Polyangiaceae</taxon>
        <taxon>Sorangium</taxon>
    </lineage>
</organism>
<dbReference type="AlphaFoldDB" id="A0A150TQN3"/>
<name>A0A150TQN3_SORCE</name>
<sequence>GGPLVEVGGERLLLGGAPGDEPVETLAETLERARREAFARAFRAAGGNAATAGRLLGLSRSFAYKEAVRLGLIPAPGPRKR</sequence>
<gene>
    <name evidence="1" type="ORF">BE21_02920</name>
</gene>
<protein>
    <recommendedName>
        <fullName evidence="3">DNA binding HTH domain-containing protein</fullName>
    </recommendedName>
</protein>
<reference evidence="1 2" key="1">
    <citation type="submission" date="2014-02" db="EMBL/GenBank/DDBJ databases">
        <title>The small core and large imbalanced accessory genome model reveals a collaborative survival strategy of Sorangium cellulosum strains in nature.</title>
        <authorList>
            <person name="Han K."/>
            <person name="Peng R."/>
            <person name="Blom J."/>
            <person name="Li Y.-Z."/>
        </authorList>
    </citation>
    <scope>NUCLEOTIDE SEQUENCE [LARGE SCALE GENOMIC DNA]</scope>
    <source>
        <strain evidence="1 2">So0007-03</strain>
    </source>
</reference>
<feature type="non-terminal residue" evidence="1">
    <location>
        <position position="1"/>
    </location>
</feature>
<dbReference type="EMBL" id="JEME01001493">
    <property type="protein sequence ID" value="KYG06992.1"/>
    <property type="molecule type" value="Genomic_DNA"/>
</dbReference>
<dbReference type="InterPro" id="IPR009057">
    <property type="entry name" value="Homeodomain-like_sf"/>
</dbReference>
<comment type="caution">
    <text evidence="1">The sequence shown here is derived from an EMBL/GenBank/DDBJ whole genome shotgun (WGS) entry which is preliminary data.</text>
</comment>
<evidence type="ECO:0000313" key="2">
    <source>
        <dbReference type="Proteomes" id="UP000075502"/>
    </source>
</evidence>
<evidence type="ECO:0000313" key="1">
    <source>
        <dbReference type="EMBL" id="KYG06992.1"/>
    </source>
</evidence>
<dbReference type="Proteomes" id="UP000075502">
    <property type="component" value="Unassembled WGS sequence"/>
</dbReference>
<dbReference type="Gene3D" id="1.10.10.60">
    <property type="entry name" value="Homeodomain-like"/>
    <property type="match status" value="1"/>
</dbReference>
<proteinExistence type="predicted"/>
<dbReference type="SUPFAM" id="SSF46689">
    <property type="entry name" value="Homeodomain-like"/>
    <property type="match status" value="1"/>
</dbReference>
<accession>A0A150TQN3</accession>
<evidence type="ECO:0008006" key="3">
    <source>
        <dbReference type="Google" id="ProtNLM"/>
    </source>
</evidence>